<evidence type="ECO:0000256" key="1">
    <source>
        <dbReference type="SAM" id="Phobius"/>
    </source>
</evidence>
<protein>
    <submittedName>
        <fullName evidence="2">Uncharacterized protein</fullName>
    </submittedName>
</protein>
<gene>
    <name evidence="2" type="ORF">AB5J54_12145</name>
</gene>
<accession>A0AB39SWF4</accession>
<dbReference type="AlphaFoldDB" id="A0AB39SWF4"/>
<name>A0AB39SWF4_9ACTN</name>
<feature type="transmembrane region" description="Helical" evidence="1">
    <location>
        <begin position="6"/>
        <end position="25"/>
    </location>
</feature>
<keyword evidence="1" id="KW-1133">Transmembrane helix</keyword>
<evidence type="ECO:0000313" key="2">
    <source>
        <dbReference type="EMBL" id="XDQ71231.1"/>
    </source>
</evidence>
<keyword evidence="1" id="KW-0812">Transmembrane</keyword>
<dbReference type="RefSeq" id="WP_369143938.1">
    <property type="nucleotide sequence ID" value="NZ_CP163444.1"/>
</dbReference>
<proteinExistence type="predicted"/>
<sequence length="54" mass="5809">MELAGWVTVGTAAVVGGFTVVGHLFDQVPALAQKMITAIRSVRAVRDEVRAKRE</sequence>
<organism evidence="2">
    <name type="scientific">Streptomyces sp. R44</name>
    <dbReference type="NCBI Taxonomy" id="3238633"/>
    <lineage>
        <taxon>Bacteria</taxon>
        <taxon>Bacillati</taxon>
        <taxon>Actinomycetota</taxon>
        <taxon>Actinomycetes</taxon>
        <taxon>Kitasatosporales</taxon>
        <taxon>Streptomycetaceae</taxon>
        <taxon>Streptomyces</taxon>
    </lineage>
</organism>
<dbReference type="EMBL" id="CP163444">
    <property type="protein sequence ID" value="XDQ71231.1"/>
    <property type="molecule type" value="Genomic_DNA"/>
</dbReference>
<keyword evidence="1" id="KW-0472">Membrane</keyword>
<reference evidence="2" key="1">
    <citation type="submission" date="2024-07" db="EMBL/GenBank/DDBJ databases">
        <authorList>
            <person name="Yu S.T."/>
        </authorList>
    </citation>
    <scope>NUCLEOTIDE SEQUENCE</scope>
    <source>
        <strain evidence="2">R44</strain>
    </source>
</reference>